<keyword evidence="5 6" id="KW-0408">Iron</keyword>
<dbReference type="Proteomes" id="UP000071859">
    <property type="component" value="Unassembled WGS sequence"/>
</dbReference>
<sequence length="143" mass="15069">MRSARAAAFGAPDFPSSQVRRAMNNFVGKCAVIAALSGLAGFATQASADVVGNAKAAEGKVAMCIGCHGIPGYRTAYPEVYEVPMLGGQNAHYIANALHAYKKGDRHFDTMRAIATTLSDQDIADIAAYYAAQTPQSKNNPDK</sequence>
<dbReference type="GO" id="GO:0046872">
    <property type="term" value="F:metal ion binding"/>
    <property type="evidence" value="ECO:0007669"/>
    <property type="project" value="UniProtKB-KW"/>
</dbReference>
<evidence type="ECO:0000256" key="2">
    <source>
        <dbReference type="ARBA" id="ARBA00022617"/>
    </source>
</evidence>
<organism evidence="8 9">
    <name type="scientific">Caballeronia calidae</name>
    <dbReference type="NCBI Taxonomy" id="1777139"/>
    <lineage>
        <taxon>Bacteria</taxon>
        <taxon>Pseudomonadati</taxon>
        <taxon>Pseudomonadota</taxon>
        <taxon>Betaproteobacteria</taxon>
        <taxon>Burkholderiales</taxon>
        <taxon>Burkholderiaceae</taxon>
        <taxon>Caballeronia</taxon>
    </lineage>
</organism>
<keyword evidence="3 6" id="KW-0479">Metal-binding</keyword>
<proteinExistence type="predicted"/>
<evidence type="ECO:0000259" key="7">
    <source>
        <dbReference type="PROSITE" id="PS51007"/>
    </source>
</evidence>
<accession>A0A157ZV50</accession>
<gene>
    <name evidence="8" type="ORF">AWB78_00975</name>
</gene>
<dbReference type="SUPFAM" id="SSF46626">
    <property type="entry name" value="Cytochrome c"/>
    <property type="match status" value="1"/>
</dbReference>
<dbReference type="GO" id="GO:0009055">
    <property type="term" value="F:electron transfer activity"/>
    <property type="evidence" value="ECO:0007669"/>
    <property type="project" value="InterPro"/>
</dbReference>
<evidence type="ECO:0000256" key="4">
    <source>
        <dbReference type="ARBA" id="ARBA00022982"/>
    </source>
</evidence>
<evidence type="ECO:0000256" key="5">
    <source>
        <dbReference type="ARBA" id="ARBA00023004"/>
    </source>
</evidence>
<dbReference type="PANTHER" id="PTHR33751">
    <property type="entry name" value="CBB3-TYPE CYTOCHROME C OXIDASE SUBUNIT FIXP"/>
    <property type="match status" value="1"/>
</dbReference>
<dbReference type="PANTHER" id="PTHR33751:SF9">
    <property type="entry name" value="CYTOCHROME C4"/>
    <property type="match status" value="1"/>
</dbReference>
<dbReference type="EMBL" id="FCOX02000003">
    <property type="protein sequence ID" value="SAK49349.1"/>
    <property type="molecule type" value="Genomic_DNA"/>
</dbReference>
<evidence type="ECO:0000256" key="6">
    <source>
        <dbReference type="PROSITE-ProRule" id="PRU00433"/>
    </source>
</evidence>
<keyword evidence="2 6" id="KW-0349">Heme</keyword>
<dbReference type="PROSITE" id="PS51007">
    <property type="entry name" value="CYTC"/>
    <property type="match status" value="1"/>
</dbReference>
<keyword evidence="4" id="KW-0249">Electron transport</keyword>
<dbReference type="GO" id="GO:0020037">
    <property type="term" value="F:heme binding"/>
    <property type="evidence" value="ECO:0007669"/>
    <property type="project" value="InterPro"/>
</dbReference>
<comment type="caution">
    <text evidence="8">The sequence shown here is derived from an EMBL/GenBank/DDBJ whole genome shotgun (WGS) entry which is preliminary data.</text>
</comment>
<dbReference type="Pfam" id="PF00034">
    <property type="entry name" value="Cytochrom_C"/>
    <property type="match status" value="1"/>
</dbReference>
<keyword evidence="1" id="KW-0813">Transport</keyword>
<evidence type="ECO:0000256" key="3">
    <source>
        <dbReference type="ARBA" id="ARBA00022723"/>
    </source>
</evidence>
<protein>
    <submittedName>
        <fullName evidence="8">Class I cytochrome c</fullName>
    </submittedName>
</protein>
<dbReference type="InterPro" id="IPR036909">
    <property type="entry name" value="Cyt_c-like_dom_sf"/>
</dbReference>
<dbReference type="AlphaFoldDB" id="A0A157ZV50"/>
<feature type="domain" description="Cytochrome c" evidence="7">
    <location>
        <begin position="33"/>
        <end position="134"/>
    </location>
</feature>
<reference evidence="8" key="1">
    <citation type="submission" date="2016-01" db="EMBL/GenBank/DDBJ databases">
        <authorList>
            <person name="Peeters C."/>
        </authorList>
    </citation>
    <scope>NUCLEOTIDE SEQUENCE</scope>
    <source>
        <strain evidence="8">LMG 29321</strain>
    </source>
</reference>
<dbReference type="Gene3D" id="1.10.760.10">
    <property type="entry name" value="Cytochrome c-like domain"/>
    <property type="match status" value="1"/>
</dbReference>
<keyword evidence="9" id="KW-1185">Reference proteome</keyword>
<evidence type="ECO:0000256" key="1">
    <source>
        <dbReference type="ARBA" id="ARBA00022448"/>
    </source>
</evidence>
<dbReference type="InterPro" id="IPR009056">
    <property type="entry name" value="Cyt_c-like_dom"/>
</dbReference>
<name>A0A157ZV50_9BURK</name>
<evidence type="ECO:0000313" key="8">
    <source>
        <dbReference type="EMBL" id="SAK49349.1"/>
    </source>
</evidence>
<dbReference type="InterPro" id="IPR050597">
    <property type="entry name" value="Cytochrome_c_Oxidase_Subunit"/>
</dbReference>
<evidence type="ECO:0000313" key="9">
    <source>
        <dbReference type="Proteomes" id="UP000071859"/>
    </source>
</evidence>